<organism evidence="2 3">
    <name type="scientific">Halobacteriovorax vibrionivorans</name>
    <dbReference type="NCBI Taxonomy" id="2152716"/>
    <lineage>
        <taxon>Bacteria</taxon>
        <taxon>Pseudomonadati</taxon>
        <taxon>Bdellovibrionota</taxon>
        <taxon>Bacteriovoracia</taxon>
        <taxon>Bacteriovoracales</taxon>
        <taxon>Halobacteriovoraceae</taxon>
        <taxon>Halobacteriovorax</taxon>
    </lineage>
</organism>
<gene>
    <name evidence="2" type="ORF">DAY19_11010</name>
</gene>
<keyword evidence="1" id="KW-0732">Signal</keyword>
<dbReference type="Proteomes" id="UP000443582">
    <property type="component" value="Unassembled WGS sequence"/>
</dbReference>
<evidence type="ECO:0000313" key="3">
    <source>
        <dbReference type="Proteomes" id="UP000443582"/>
    </source>
</evidence>
<keyword evidence="3" id="KW-1185">Reference proteome</keyword>
<evidence type="ECO:0000256" key="1">
    <source>
        <dbReference type="SAM" id="SignalP"/>
    </source>
</evidence>
<proteinExistence type="predicted"/>
<protein>
    <submittedName>
        <fullName evidence="2">Uncharacterized protein</fullName>
    </submittedName>
</protein>
<sequence>MNGLKSIAAISFLSLTLNANALVDYSGGSSATKYDPTTTSPAPVVRQSRAKTSAPASSGFDWGFLPQAVDFSLGYTSAKAFYTDENINMLNMKIKGTFSHGIFVELGMNGAQSLETSEYEQGNSSAKLGFNWLDIGNDYNKLIFDIFVGTNFSGKSEFSTKRSDRFVGVTTEKRFGAAALGLTYERTFTEGLVDDEEMSIGDISQWSADLGIMVSSEIQFLLTYGEVKVGASDFLSANYLSSDLKYSYIKPQMFLKMANAVRLNLGAVFQASRPDSSLMSSSLKIWGLPAAYGNTLFAGLNIAI</sequence>
<dbReference type="EMBL" id="QDKL01000003">
    <property type="protein sequence ID" value="RZF20509.1"/>
    <property type="molecule type" value="Genomic_DNA"/>
</dbReference>
<dbReference type="RefSeq" id="WP_115362390.1">
    <property type="nucleotide sequence ID" value="NZ_QDKL01000003.1"/>
</dbReference>
<comment type="caution">
    <text evidence="2">The sequence shown here is derived from an EMBL/GenBank/DDBJ whole genome shotgun (WGS) entry which is preliminary data.</text>
</comment>
<name>A0ABY0IDA1_9BACT</name>
<evidence type="ECO:0000313" key="2">
    <source>
        <dbReference type="EMBL" id="RZF20509.1"/>
    </source>
</evidence>
<reference evidence="3" key="1">
    <citation type="journal article" date="2019" name="Int. J. Syst. Evol. Microbiol.">
        <title>Halobacteriovorax valvorus sp. nov., a novel prokaryotic predator isolated from coastal seawater of China.</title>
        <authorList>
            <person name="Chen M.-X."/>
        </authorList>
    </citation>
    <scope>NUCLEOTIDE SEQUENCE [LARGE SCALE GENOMIC DNA]</scope>
    <source>
        <strain evidence="3">BL9</strain>
    </source>
</reference>
<accession>A0ABY0IDA1</accession>
<feature type="chain" id="PRO_5045856518" evidence="1">
    <location>
        <begin position="22"/>
        <end position="304"/>
    </location>
</feature>
<feature type="signal peptide" evidence="1">
    <location>
        <begin position="1"/>
        <end position="21"/>
    </location>
</feature>